<dbReference type="PANTHER" id="PTHR10381">
    <property type="entry name" value="ATP-DEPENDENT CLP PROTEASE PROTEOLYTIC SUBUNIT"/>
    <property type="match status" value="1"/>
</dbReference>
<evidence type="ECO:0000256" key="6">
    <source>
        <dbReference type="RuleBase" id="RU003567"/>
    </source>
</evidence>
<dbReference type="EMBL" id="CP014806">
    <property type="protein sequence ID" value="AMW99212.1"/>
    <property type="molecule type" value="Genomic_DNA"/>
</dbReference>
<dbReference type="CDD" id="cd07016">
    <property type="entry name" value="S14_ClpP_1"/>
    <property type="match status" value="1"/>
</dbReference>
<keyword evidence="4" id="KW-0378">Hydrolase</keyword>
<accession>A0A143HBY2</accession>
<sequence>MKFWDLKSKMNSSSADLFIYGAILSGSKWDEADVTLMDFKQELDSLPDTTKTLNLYVNSPGGSVYATIAMMNQLERLKSKMTIDAYVDGIAASAASFLIMKADNLYMYTNSFLMIHKPMSTLWGANSVDCREMADWLDKTEANSCIPAYLGKGTSAMTEEKVKQLLDGKDNWLTAEETAELFDVTIIQETKNAVACADIDMLGSYENVPEQVKQLIPDKSSHSQKNQNLVMSAEEKALREQILADSKVNQLYLKTIL</sequence>
<dbReference type="OrthoDB" id="9806592at2"/>
<dbReference type="GO" id="GO:0051117">
    <property type="term" value="F:ATPase binding"/>
    <property type="evidence" value="ECO:0007669"/>
    <property type="project" value="TreeGrafter"/>
</dbReference>
<dbReference type="GO" id="GO:0004176">
    <property type="term" value="F:ATP-dependent peptidase activity"/>
    <property type="evidence" value="ECO:0007669"/>
    <property type="project" value="InterPro"/>
</dbReference>
<dbReference type="AlphaFoldDB" id="A0A143HBY2"/>
<evidence type="ECO:0000313" key="7">
    <source>
        <dbReference type="EMBL" id="AMW99212.1"/>
    </source>
</evidence>
<dbReference type="GO" id="GO:0006515">
    <property type="term" value="P:protein quality control for misfolded or incompletely synthesized proteins"/>
    <property type="evidence" value="ECO:0007669"/>
    <property type="project" value="TreeGrafter"/>
</dbReference>
<keyword evidence="2" id="KW-0963">Cytoplasm</keyword>
<dbReference type="Proteomes" id="UP000076021">
    <property type="component" value="Chromosome"/>
</dbReference>
<dbReference type="Gene3D" id="3.90.226.10">
    <property type="entry name" value="2-enoyl-CoA Hydratase, Chain A, domain 1"/>
    <property type="match status" value="1"/>
</dbReference>
<dbReference type="InterPro" id="IPR001907">
    <property type="entry name" value="ClpP"/>
</dbReference>
<evidence type="ECO:0000256" key="5">
    <source>
        <dbReference type="ARBA" id="ARBA00022825"/>
    </source>
</evidence>
<dbReference type="InterPro" id="IPR029045">
    <property type="entry name" value="ClpP/crotonase-like_dom_sf"/>
</dbReference>
<dbReference type="KEGG" id="rst:ATY39_06880"/>
<keyword evidence="5" id="KW-0720">Serine protease</keyword>
<dbReference type="GO" id="GO:0009368">
    <property type="term" value="C:endopeptidase Clp complex"/>
    <property type="evidence" value="ECO:0007669"/>
    <property type="project" value="TreeGrafter"/>
</dbReference>
<dbReference type="RefSeq" id="WP_066787706.1">
    <property type="nucleotide sequence ID" value="NZ_CP014806.1"/>
</dbReference>
<dbReference type="PANTHER" id="PTHR10381:SF70">
    <property type="entry name" value="ATP-DEPENDENT CLP PROTEASE PROTEOLYTIC SUBUNIT"/>
    <property type="match status" value="1"/>
</dbReference>
<dbReference type="Pfam" id="PF00574">
    <property type="entry name" value="CLP_protease"/>
    <property type="match status" value="1"/>
</dbReference>
<evidence type="ECO:0000256" key="1">
    <source>
        <dbReference type="ARBA" id="ARBA00007039"/>
    </source>
</evidence>
<reference evidence="8" key="2">
    <citation type="submission" date="2016-03" db="EMBL/GenBank/DDBJ databases">
        <authorList>
            <person name="Ploux O."/>
        </authorList>
    </citation>
    <scope>NUCLEOTIDE SEQUENCE [LARGE SCALE GENOMIC DNA]</scope>
    <source>
        <strain evidence="8">PP9</strain>
    </source>
</reference>
<dbReference type="SUPFAM" id="SSF52096">
    <property type="entry name" value="ClpP/crotonase"/>
    <property type="match status" value="1"/>
</dbReference>
<comment type="similarity">
    <text evidence="1 6">Belongs to the peptidase S14 family.</text>
</comment>
<evidence type="ECO:0000256" key="2">
    <source>
        <dbReference type="ARBA" id="ARBA00022490"/>
    </source>
</evidence>
<evidence type="ECO:0000256" key="3">
    <source>
        <dbReference type="ARBA" id="ARBA00022670"/>
    </source>
</evidence>
<dbReference type="InterPro" id="IPR023562">
    <property type="entry name" value="ClpP/TepA"/>
</dbReference>
<evidence type="ECO:0000256" key="4">
    <source>
        <dbReference type="ARBA" id="ARBA00022801"/>
    </source>
</evidence>
<dbReference type="PRINTS" id="PR00127">
    <property type="entry name" value="CLPPROTEASEP"/>
</dbReference>
<dbReference type="NCBIfam" id="NF045542">
    <property type="entry name" value="Clp_rel_HeadMat"/>
    <property type="match status" value="1"/>
</dbReference>
<keyword evidence="8" id="KW-1185">Reference proteome</keyword>
<dbReference type="STRING" id="241244.ATY39_06880"/>
<proteinExistence type="inferred from homology"/>
<dbReference type="GO" id="GO:0004252">
    <property type="term" value="F:serine-type endopeptidase activity"/>
    <property type="evidence" value="ECO:0007669"/>
    <property type="project" value="InterPro"/>
</dbReference>
<gene>
    <name evidence="7" type="ORF">ATY39_06880</name>
</gene>
<organism evidence="7 8">
    <name type="scientific">Rummeliibacillus stabekisii</name>
    <dbReference type="NCBI Taxonomy" id="241244"/>
    <lineage>
        <taxon>Bacteria</taxon>
        <taxon>Bacillati</taxon>
        <taxon>Bacillota</taxon>
        <taxon>Bacilli</taxon>
        <taxon>Bacillales</taxon>
        <taxon>Caryophanaceae</taxon>
        <taxon>Rummeliibacillus</taxon>
    </lineage>
</organism>
<reference evidence="7 8" key="1">
    <citation type="journal article" date="2016" name="Genome Announc.">
        <title>Whole-Genome Sequence of Rummeliibacillus stabekisii Strain PP9 Isolated from Antarctic Soil.</title>
        <authorList>
            <person name="da Mota F.F."/>
            <person name="Vollu R.E."/>
            <person name="Jurelevicius D."/>
            <person name="Seldin L."/>
        </authorList>
    </citation>
    <scope>NUCLEOTIDE SEQUENCE [LARGE SCALE GENOMIC DNA]</scope>
    <source>
        <strain evidence="7 8">PP9</strain>
    </source>
</reference>
<keyword evidence="3" id="KW-0645">Protease</keyword>
<evidence type="ECO:0000313" key="8">
    <source>
        <dbReference type="Proteomes" id="UP000076021"/>
    </source>
</evidence>
<name>A0A143HBY2_9BACL</name>
<protein>
    <recommendedName>
        <fullName evidence="6">ATP-dependent Clp protease proteolytic subunit</fullName>
    </recommendedName>
</protein>